<dbReference type="Proteomes" id="UP001597183">
    <property type="component" value="Unassembled WGS sequence"/>
</dbReference>
<keyword evidence="1" id="KW-0472">Membrane</keyword>
<evidence type="ECO:0000313" key="3">
    <source>
        <dbReference type="Proteomes" id="UP001597183"/>
    </source>
</evidence>
<reference evidence="3" key="1">
    <citation type="journal article" date="2019" name="Int. J. Syst. Evol. Microbiol.">
        <title>The Global Catalogue of Microorganisms (GCM) 10K type strain sequencing project: providing services to taxonomists for standard genome sequencing and annotation.</title>
        <authorList>
            <consortium name="The Broad Institute Genomics Platform"/>
            <consortium name="The Broad Institute Genome Sequencing Center for Infectious Disease"/>
            <person name="Wu L."/>
            <person name="Ma J."/>
        </authorList>
    </citation>
    <scope>NUCLEOTIDE SEQUENCE [LARGE SCALE GENOMIC DNA]</scope>
    <source>
        <strain evidence="3">CCM 7526</strain>
    </source>
</reference>
<proteinExistence type="predicted"/>
<name>A0ABW4AGY8_9ACTN</name>
<protein>
    <submittedName>
        <fullName evidence="2">Uncharacterized protein</fullName>
    </submittedName>
</protein>
<organism evidence="2 3">
    <name type="scientific">Actinoplanes sichuanensis</name>
    <dbReference type="NCBI Taxonomy" id="512349"/>
    <lineage>
        <taxon>Bacteria</taxon>
        <taxon>Bacillati</taxon>
        <taxon>Actinomycetota</taxon>
        <taxon>Actinomycetes</taxon>
        <taxon>Micromonosporales</taxon>
        <taxon>Micromonosporaceae</taxon>
        <taxon>Actinoplanes</taxon>
    </lineage>
</organism>
<dbReference type="EMBL" id="JBHTMK010000040">
    <property type="protein sequence ID" value="MFD1369407.1"/>
    <property type="molecule type" value="Genomic_DNA"/>
</dbReference>
<evidence type="ECO:0000256" key="1">
    <source>
        <dbReference type="SAM" id="Phobius"/>
    </source>
</evidence>
<keyword evidence="1" id="KW-1133">Transmembrane helix</keyword>
<accession>A0ABW4AGY8</accession>
<gene>
    <name evidence="2" type="ORF">ACFQ5G_29065</name>
</gene>
<sequence>MYQQLPGRPEPEPHFLEKDLAGWPIWAHLLLGIATLGLYFLILPFVVLFDAAQKAFAKVVAGAVALVAGALFLILKKPAQALYRQARRLMGRRI</sequence>
<keyword evidence="3" id="KW-1185">Reference proteome</keyword>
<dbReference type="RefSeq" id="WP_317792416.1">
    <property type="nucleotide sequence ID" value="NZ_AP028461.1"/>
</dbReference>
<comment type="caution">
    <text evidence="2">The sequence shown here is derived from an EMBL/GenBank/DDBJ whole genome shotgun (WGS) entry which is preliminary data.</text>
</comment>
<feature type="transmembrane region" description="Helical" evidence="1">
    <location>
        <begin position="25"/>
        <end position="49"/>
    </location>
</feature>
<feature type="transmembrane region" description="Helical" evidence="1">
    <location>
        <begin position="55"/>
        <end position="75"/>
    </location>
</feature>
<keyword evidence="1" id="KW-0812">Transmembrane</keyword>
<evidence type="ECO:0000313" key="2">
    <source>
        <dbReference type="EMBL" id="MFD1369407.1"/>
    </source>
</evidence>